<accession>A0A8E5MJB7</accession>
<evidence type="ECO:0000313" key="1">
    <source>
        <dbReference type="EMBL" id="QUC21932.1"/>
    </source>
</evidence>
<proteinExistence type="predicted"/>
<protein>
    <submittedName>
        <fullName evidence="1">Uncharacterized protein</fullName>
    </submittedName>
</protein>
<reference evidence="1" key="1">
    <citation type="submission" date="2020-03" db="EMBL/GenBank/DDBJ databases">
        <title>A mixture of massive structural variations and highly conserved coding sequences in Ustilaginoidea virens genome.</title>
        <authorList>
            <person name="Zhang K."/>
            <person name="Zhao Z."/>
            <person name="Zhang Z."/>
            <person name="Li Y."/>
            <person name="Hsiang T."/>
            <person name="Sun W."/>
        </authorList>
    </citation>
    <scope>NUCLEOTIDE SEQUENCE</scope>
    <source>
        <strain evidence="1">UV-8b</strain>
    </source>
</reference>
<sequence>MSQSFGFAFACVLCDDPCAAELRSCGPGKFSANCPPWIYQVGPRKGLLLRTPANKRRAVPSSRATARWSLLGPLARMLCAVPYRVENHSPRWVASADSDGDD</sequence>
<dbReference type="Proteomes" id="UP000027002">
    <property type="component" value="Chromosome 5"/>
</dbReference>
<dbReference type="GeneID" id="66066950"/>
<dbReference type="AlphaFoldDB" id="A0A8E5MJB7"/>
<dbReference type="RefSeq" id="XP_042999605.1">
    <property type="nucleotide sequence ID" value="XM_043143670.1"/>
</dbReference>
<evidence type="ECO:0000313" key="2">
    <source>
        <dbReference type="Proteomes" id="UP000027002"/>
    </source>
</evidence>
<gene>
    <name evidence="1" type="ORF">UV8b_06173</name>
</gene>
<dbReference type="KEGG" id="uvi:66066950"/>
<organism evidence="1 2">
    <name type="scientific">Ustilaginoidea virens</name>
    <name type="common">Rice false smut fungus</name>
    <name type="synonym">Villosiclava virens</name>
    <dbReference type="NCBI Taxonomy" id="1159556"/>
    <lineage>
        <taxon>Eukaryota</taxon>
        <taxon>Fungi</taxon>
        <taxon>Dikarya</taxon>
        <taxon>Ascomycota</taxon>
        <taxon>Pezizomycotina</taxon>
        <taxon>Sordariomycetes</taxon>
        <taxon>Hypocreomycetidae</taxon>
        <taxon>Hypocreales</taxon>
        <taxon>Clavicipitaceae</taxon>
        <taxon>Ustilaginoidea</taxon>
    </lineage>
</organism>
<keyword evidence="2" id="KW-1185">Reference proteome</keyword>
<name>A0A8E5MJB7_USTVR</name>
<dbReference type="EMBL" id="CP072757">
    <property type="protein sequence ID" value="QUC21932.1"/>
    <property type="molecule type" value="Genomic_DNA"/>
</dbReference>